<evidence type="ECO:0000313" key="2">
    <source>
        <dbReference type="EMBL" id="SNS35490.1"/>
    </source>
</evidence>
<accession>A0A239DSL8</accession>
<keyword evidence="3" id="KW-1185">Reference proteome</keyword>
<dbReference type="AlphaFoldDB" id="A0A239DSL8"/>
<dbReference type="Proteomes" id="UP000198282">
    <property type="component" value="Unassembled WGS sequence"/>
</dbReference>
<organism evidence="2 3">
    <name type="scientific">Streptosporangium subroseum</name>
    <dbReference type="NCBI Taxonomy" id="106412"/>
    <lineage>
        <taxon>Bacteria</taxon>
        <taxon>Bacillati</taxon>
        <taxon>Actinomycetota</taxon>
        <taxon>Actinomycetes</taxon>
        <taxon>Streptosporangiales</taxon>
        <taxon>Streptosporangiaceae</taxon>
        <taxon>Streptosporangium</taxon>
    </lineage>
</organism>
<evidence type="ECO:0000256" key="1">
    <source>
        <dbReference type="SAM" id="MobiDB-lite"/>
    </source>
</evidence>
<dbReference type="EMBL" id="FZOD01000008">
    <property type="protein sequence ID" value="SNS35490.1"/>
    <property type="molecule type" value="Genomic_DNA"/>
</dbReference>
<name>A0A239DSL8_9ACTN</name>
<protein>
    <submittedName>
        <fullName evidence="2">Uncharacterized protein</fullName>
    </submittedName>
</protein>
<feature type="region of interest" description="Disordered" evidence="1">
    <location>
        <begin position="1"/>
        <end position="29"/>
    </location>
</feature>
<dbReference type="RefSeq" id="WP_143653160.1">
    <property type="nucleotide sequence ID" value="NZ_FZOD01000008.1"/>
</dbReference>
<gene>
    <name evidence="2" type="ORF">SAMN05216276_100850</name>
</gene>
<reference evidence="2 3" key="1">
    <citation type="submission" date="2017-06" db="EMBL/GenBank/DDBJ databases">
        <authorList>
            <person name="Kim H.J."/>
            <person name="Triplett B.A."/>
        </authorList>
    </citation>
    <scope>NUCLEOTIDE SEQUENCE [LARGE SCALE GENOMIC DNA]</scope>
    <source>
        <strain evidence="2 3">CGMCC 4.2132</strain>
    </source>
</reference>
<sequence length="95" mass="9076">MIVSVPCPDGGHPSTDQPSDRVSTAGAGAAATAVNPGATLAEVQAAAVRTPSVPITDPGGTHKLHLVFQTVPGGPAGGLGNLNGYELAGPSAGAP</sequence>
<evidence type="ECO:0000313" key="3">
    <source>
        <dbReference type="Proteomes" id="UP000198282"/>
    </source>
</evidence>
<proteinExistence type="predicted"/>